<evidence type="ECO:0000256" key="4">
    <source>
        <dbReference type="ARBA" id="ARBA00022691"/>
    </source>
</evidence>
<reference evidence="8" key="1">
    <citation type="submission" date="2020-10" db="EMBL/GenBank/DDBJ databases">
        <authorList>
            <person name="Gilroy R."/>
        </authorList>
    </citation>
    <scope>NUCLEOTIDE SEQUENCE</scope>
    <source>
        <strain evidence="8">ChiBcec15-4380</strain>
    </source>
</reference>
<evidence type="ECO:0000256" key="7">
    <source>
        <dbReference type="SAM" id="MobiDB-lite"/>
    </source>
</evidence>
<gene>
    <name evidence="8" type="ORF">IAA53_03165</name>
</gene>
<dbReference type="PROSITE" id="PS00094">
    <property type="entry name" value="C5_MTASE_1"/>
    <property type="match status" value="1"/>
</dbReference>
<proteinExistence type="inferred from homology"/>
<organism evidence="8 9">
    <name type="scientific">Candidatus Avoscillospira avicola</name>
    <dbReference type="NCBI Taxonomy" id="2840706"/>
    <lineage>
        <taxon>Bacteria</taxon>
        <taxon>Bacillati</taxon>
        <taxon>Bacillota</taxon>
        <taxon>Clostridia</taxon>
        <taxon>Eubacteriales</taxon>
        <taxon>Oscillospiraceae</taxon>
        <taxon>Oscillospiraceae incertae sedis</taxon>
        <taxon>Candidatus Avoscillospira</taxon>
    </lineage>
</organism>
<name>A0A9D1IW76_9FIRM</name>
<evidence type="ECO:0000313" key="9">
    <source>
        <dbReference type="Proteomes" id="UP000824239"/>
    </source>
</evidence>
<dbReference type="EMBL" id="DVHE01000022">
    <property type="protein sequence ID" value="HIR50275.1"/>
    <property type="molecule type" value="Genomic_DNA"/>
</dbReference>
<evidence type="ECO:0000256" key="3">
    <source>
        <dbReference type="ARBA" id="ARBA00022679"/>
    </source>
</evidence>
<keyword evidence="4 6" id="KW-0949">S-adenosyl-L-methionine</keyword>
<keyword evidence="2 6" id="KW-0489">Methyltransferase</keyword>
<evidence type="ECO:0000256" key="5">
    <source>
        <dbReference type="ARBA" id="ARBA00022747"/>
    </source>
</evidence>
<evidence type="ECO:0000256" key="1">
    <source>
        <dbReference type="ARBA" id="ARBA00011975"/>
    </source>
</evidence>
<feature type="region of interest" description="Disordered" evidence="7">
    <location>
        <begin position="272"/>
        <end position="294"/>
    </location>
</feature>
<dbReference type="PROSITE" id="PS51679">
    <property type="entry name" value="SAM_MT_C5"/>
    <property type="match status" value="1"/>
</dbReference>
<accession>A0A9D1IW76</accession>
<dbReference type="InterPro" id="IPR050750">
    <property type="entry name" value="C5-MTase"/>
</dbReference>
<dbReference type="Gene3D" id="3.40.50.150">
    <property type="entry name" value="Vaccinia Virus protein VP39"/>
    <property type="match status" value="1"/>
</dbReference>
<feature type="compositionally biased region" description="Basic and acidic residues" evidence="7">
    <location>
        <begin position="274"/>
        <end position="293"/>
    </location>
</feature>
<evidence type="ECO:0000256" key="6">
    <source>
        <dbReference type="PROSITE-ProRule" id="PRU01016"/>
    </source>
</evidence>
<feature type="active site" evidence="6">
    <location>
        <position position="84"/>
    </location>
</feature>
<dbReference type="InterPro" id="IPR001525">
    <property type="entry name" value="C5_MeTfrase"/>
</dbReference>
<dbReference type="EC" id="2.1.1.37" evidence="1"/>
<dbReference type="PANTHER" id="PTHR46098:SF1">
    <property type="entry name" value="TRNA (CYTOSINE(38)-C(5))-METHYLTRANSFERASE"/>
    <property type="match status" value="1"/>
</dbReference>
<dbReference type="GO" id="GO:0009307">
    <property type="term" value="P:DNA restriction-modification system"/>
    <property type="evidence" value="ECO:0007669"/>
    <property type="project" value="UniProtKB-KW"/>
</dbReference>
<dbReference type="SUPFAM" id="SSF53335">
    <property type="entry name" value="S-adenosyl-L-methionine-dependent methyltransferases"/>
    <property type="match status" value="1"/>
</dbReference>
<dbReference type="InterPro" id="IPR029063">
    <property type="entry name" value="SAM-dependent_MTases_sf"/>
</dbReference>
<dbReference type="Proteomes" id="UP000824239">
    <property type="component" value="Unassembled WGS sequence"/>
</dbReference>
<comment type="caution">
    <text evidence="8">The sequence shown here is derived from an EMBL/GenBank/DDBJ whole genome shotgun (WGS) entry which is preliminary data.</text>
</comment>
<sequence>MEGNGVALTHLSLFTGIGGLDLAAEMAGFRTVGQCEWADYPTKVLEKHWPAVPRWRDIRTLTSESFYERTGLRTVDVVSGGFPCQPFSLAGKRRGKDDDRYLWPEMLRVIQEIRPAWVIGENVGGFVSMGLDQALSDLEAAGYEAGAIVFPACAVDAAHRRDRCAIMAHRNCDDCGPRGTKSERQQWAAWLGNGCENVADSKSERCGKTREHIQRSEEWASGRCALADTERIRCRENENKPAYDQEWNGPAYRENGRAELCETGPGCGDVSNAEGERWKGHDYDPAEQSERTGKGLAFNQNCKRFASDAESELRDGTEQLRDKAGVAGFADGLQRDAEPGLGGVADGVPAWMDRYWIDEPDIPRITAKKDHWADRLRALGNAVYWRQFYPIFRGIMEIEMMGDLNNAVQ</sequence>
<dbReference type="Pfam" id="PF00145">
    <property type="entry name" value="DNA_methylase"/>
    <property type="match status" value="1"/>
</dbReference>
<dbReference type="GO" id="GO:0003886">
    <property type="term" value="F:DNA (cytosine-5-)-methyltransferase activity"/>
    <property type="evidence" value="ECO:0007669"/>
    <property type="project" value="UniProtKB-EC"/>
</dbReference>
<keyword evidence="3 6" id="KW-0808">Transferase</keyword>
<dbReference type="InterPro" id="IPR018117">
    <property type="entry name" value="C5_DNA_meth_AS"/>
</dbReference>
<keyword evidence="5" id="KW-0680">Restriction system</keyword>
<reference evidence="8" key="2">
    <citation type="journal article" date="2021" name="PeerJ">
        <title>Extensive microbial diversity within the chicken gut microbiome revealed by metagenomics and culture.</title>
        <authorList>
            <person name="Gilroy R."/>
            <person name="Ravi A."/>
            <person name="Getino M."/>
            <person name="Pursley I."/>
            <person name="Horton D.L."/>
            <person name="Alikhan N.F."/>
            <person name="Baker D."/>
            <person name="Gharbi K."/>
            <person name="Hall N."/>
            <person name="Watson M."/>
            <person name="Adriaenssens E.M."/>
            <person name="Foster-Nyarko E."/>
            <person name="Jarju S."/>
            <person name="Secka A."/>
            <person name="Antonio M."/>
            <person name="Oren A."/>
            <person name="Chaudhuri R.R."/>
            <person name="La Ragione R."/>
            <person name="Hildebrand F."/>
            <person name="Pallen M.J."/>
        </authorList>
    </citation>
    <scope>NUCLEOTIDE SEQUENCE</scope>
    <source>
        <strain evidence="8">ChiBcec15-4380</strain>
    </source>
</reference>
<evidence type="ECO:0000256" key="2">
    <source>
        <dbReference type="ARBA" id="ARBA00022603"/>
    </source>
</evidence>
<evidence type="ECO:0000313" key="8">
    <source>
        <dbReference type="EMBL" id="HIR50275.1"/>
    </source>
</evidence>
<dbReference type="GO" id="GO:0032259">
    <property type="term" value="P:methylation"/>
    <property type="evidence" value="ECO:0007669"/>
    <property type="project" value="UniProtKB-KW"/>
</dbReference>
<dbReference type="AlphaFoldDB" id="A0A9D1IW76"/>
<protein>
    <recommendedName>
        <fullName evidence="1">DNA (cytosine-5-)-methyltransferase</fullName>
        <ecNumber evidence="1">2.1.1.37</ecNumber>
    </recommendedName>
</protein>
<comment type="similarity">
    <text evidence="6">Belongs to the class I-like SAM-binding methyltransferase superfamily. C5-methyltransferase family.</text>
</comment>
<dbReference type="PANTHER" id="PTHR46098">
    <property type="entry name" value="TRNA (CYTOSINE(38)-C(5))-METHYLTRANSFERASE"/>
    <property type="match status" value="1"/>
</dbReference>